<dbReference type="Pfam" id="PF22938">
    <property type="entry name" value="Integrase_p58_C"/>
    <property type="match status" value="1"/>
</dbReference>
<keyword evidence="4" id="KW-1185">Reference proteome</keyword>
<comment type="caution">
    <text evidence="3">The sequence shown here is derived from an EMBL/GenBank/DDBJ whole genome shotgun (WGS) entry which is preliminary data.</text>
</comment>
<sequence length="162" mass="19612">MPNDIKINRRYETYEDTSMMYSHQWEKAQKLAREHLFKAATRQKKYYDNNTKMVKYNVGDYVLLKAPPTAGKFILRWNEPFQVTRSYSDVNYEIHQHVENKKLKSIVHANRLKLYTPRKEETMKKEITNNATTVPEKFKQTAAHQFQKRRREDRRNKIRTSK</sequence>
<dbReference type="EMBL" id="WJBH02000123">
    <property type="protein sequence ID" value="KAI9550578.1"/>
    <property type="molecule type" value="Genomic_DNA"/>
</dbReference>
<feature type="compositionally biased region" description="Basic residues" evidence="1">
    <location>
        <begin position="146"/>
        <end position="162"/>
    </location>
</feature>
<evidence type="ECO:0000256" key="1">
    <source>
        <dbReference type="SAM" id="MobiDB-lite"/>
    </source>
</evidence>
<accession>A0AAD5L3Y1</accession>
<feature type="region of interest" description="Disordered" evidence="1">
    <location>
        <begin position="135"/>
        <end position="162"/>
    </location>
</feature>
<evidence type="ECO:0000259" key="2">
    <source>
        <dbReference type="Pfam" id="PF22938"/>
    </source>
</evidence>
<reference evidence="3" key="1">
    <citation type="submission" date="2022-05" db="EMBL/GenBank/DDBJ databases">
        <title>A multi-omics perspective on studying reproductive biology in Daphnia sinensis.</title>
        <authorList>
            <person name="Jia J."/>
        </authorList>
    </citation>
    <scope>NUCLEOTIDE SEQUENCE</scope>
    <source>
        <strain evidence="3">WSL</strain>
    </source>
</reference>
<organism evidence="3 4">
    <name type="scientific">Daphnia sinensis</name>
    <dbReference type="NCBI Taxonomy" id="1820382"/>
    <lineage>
        <taxon>Eukaryota</taxon>
        <taxon>Metazoa</taxon>
        <taxon>Ecdysozoa</taxon>
        <taxon>Arthropoda</taxon>
        <taxon>Crustacea</taxon>
        <taxon>Branchiopoda</taxon>
        <taxon>Diplostraca</taxon>
        <taxon>Cladocera</taxon>
        <taxon>Anomopoda</taxon>
        <taxon>Daphniidae</taxon>
        <taxon>Daphnia</taxon>
        <taxon>Daphnia similis group</taxon>
    </lineage>
</organism>
<dbReference type="Proteomes" id="UP000820818">
    <property type="component" value="Unassembled WGS sequence"/>
</dbReference>
<gene>
    <name evidence="3" type="ORF">GHT06_005484</name>
</gene>
<feature type="domain" description="Integrase p58-like C-terminal" evidence="2">
    <location>
        <begin position="80"/>
        <end position="113"/>
    </location>
</feature>
<dbReference type="InterPro" id="IPR054465">
    <property type="entry name" value="Integrase_p58-like_C"/>
</dbReference>
<protein>
    <recommendedName>
        <fullName evidence="2">Integrase p58-like C-terminal domain-containing protein</fullName>
    </recommendedName>
</protein>
<dbReference type="AlphaFoldDB" id="A0AAD5L3Y1"/>
<name>A0AAD5L3Y1_9CRUS</name>
<proteinExistence type="predicted"/>
<evidence type="ECO:0000313" key="3">
    <source>
        <dbReference type="EMBL" id="KAI9550578.1"/>
    </source>
</evidence>
<evidence type="ECO:0000313" key="4">
    <source>
        <dbReference type="Proteomes" id="UP000820818"/>
    </source>
</evidence>